<proteinExistence type="predicted"/>
<evidence type="ECO:0000313" key="12">
    <source>
        <dbReference type="Proteomes" id="UP000237271"/>
    </source>
</evidence>
<reference evidence="11 12" key="1">
    <citation type="journal article" date="2017" name="Genome Biol. Evol.">
        <title>Phytophthora megakarya and P. palmivora, closely related causal agents of cacao black pod rot, underwent increases in genome sizes and gene numbers by different mechanisms.</title>
        <authorList>
            <person name="Ali S.S."/>
            <person name="Shao J."/>
            <person name="Lary D.J."/>
            <person name="Kronmiller B."/>
            <person name="Shen D."/>
            <person name="Strem M.D."/>
            <person name="Amoako-Attah I."/>
            <person name="Akrofi A.Y."/>
            <person name="Begoude B.A."/>
            <person name="Ten Hoopen G.M."/>
            <person name="Coulibaly K."/>
            <person name="Kebe B.I."/>
            <person name="Melnick R.L."/>
            <person name="Guiltinan M.J."/>
            <person name="Tyler B.M."/>
            <person name="Meinhardt L.W."/>
            <person name="Bailey B.A."/>
        </authorList>
    </citation>
    <scope>NUCLEOTIDE SEQUENCE [LARGE SCALE GENOMIC DNA]</scope>
    <source>
        <strain evidence="12">sbr112.9</strain>
    </source>
</reference>
<evidence type="ECO:0000256" key="5">
    <source>
        <dbReference type="ARBA" id="ARBA00022759"/>
    </source>
</evidence>
<dbReference type="InterPro" id="IPR043502">
    <property type="entry name" value="DNA/RNA_pol_sf"/>
</dbReference>
<keyword evidence="3" id="KW-0548">Nucleotidyltransferase</keyword>
<dbReference type="InterPro" id="IPR041577">
    <property type="entry name" value="RT_RNaseH_2"/>
</dbReference>
<dbReference type="FunFam" id="3.30.70.270:FF:000003">
    <property type="entry name" value="Transposon Ty3-G Gag-Pol polyprotein"/>
    <property type="match status" value="1"/>
</dbReference>
<dbReference type="GO" id="GO:0004519">
    <property type="term" value="F:endonuclease activity"/>
    <property type="evidence" value="ECO:0007669"/>
    <property type="project" value="UniProtKB-KW"/>
</dbReference>
<keyword evidence="6" id="KW-0378">Hydrolase</keyword>
<dbReference type="AlphaFoldDB" id="A0A2P4Y7C8"/>
<dbReference type="InterPro" id="IPR000477">
    <property type="entry name" value="RT_dom"/>
</dbReference>
<evidence type="ECO:0000256" key="8">
    <source>
        <dbReference type="ARBA" id="ARBA00023268"/>
    </source>
</evidence>
<evidence type="ECO:0000256" key="2">
    <source>
        <dbReference type="ARBA" id="ARBA00022679"/>
    </source>
</evidence>
<feature type="domain" description="Reverse transcriptase" evidence="9">
    <location>
        <begin position="177"/>
        <end position="283"/>
    </location>
</feature>
<evidence type="ECO:0000256" key="3">
    <source>
        <dbReference type="ARBA" id="ARBA00022695"/>
    </source>
</evidence>
<keyword evidence="12" id="KW-1185">Reference proteome</keyword>
<accession>A0A2P4Y7C8</accession>
<dbReference type="FunFam" id="3.30.70.270:FF:000020">
    <property type="entry name" value="Transposon Tf2-6 polyprotein-like Protein"/>
    <property type="match status" value="1"/>
</dbReference>
<gene>
    <name evidence="11" type="ORF">PHPALM_9410</name>
</gene>
<evidence type="ECO:0000256" key="7">
    <source>
        <dbReference type="ARBA" id="ARBA00022918"/>
    </source>
</evidence>
<dbReference type="FunFam" id="3.10.20.370:FF:000001">
    <property type="entry name" value="Retrovirus-related Pol polyprotein from transposon 17.6-like protein"/>
    <property type="match status" value="1"/>
</dbReference>
<dbReference type="FunFam" id="3.10.10.10:FF:000007">
    <property type="entry name" value="Retrovirus-related Pol polyprotein from transposon 17.6-like Protein"/>
    <property type="match status" value="1"/>
</dbReference>
<dbReference type="InterPro" id="IPR043128">
    <property type="entry name" value="Rev_trsase/Diguanyl_cyclase"/>
</dbReference>
<keyword evidence="1" id="KW-0645">Protease</keyword>
<dbReference type="Gene3D" id="3.10.10.10">
    <property type="entry name" value="HIV Type 1 Reverse Transcriptase, subunit A, domain 1"/>
    <property type="match status" value="2"/>
</dbReference>
<dbReference type="PANTHER" id="PTHR37984">
    <property type="entry name" value="PROTEIN CBG26694"/>
    <property type="match status" value="1"/>
</dbReference>
<name>A0A2P4Y7C8_9STRA</name>
<keyword evidence="8" id="KW-0511">Multifunctional enzyme</keyword>
<dbReference type="GO" id="GO:0003964">
    <property type="term" value="F:RNA-directed DNA polymerase activity"/>
    <property type="evidence" value="ECO:0007669"/>
    <property type="project" value="UniProtKB-KW"/>
</dbReference>
<evidence type="ECO:0000256" key="6">
    <source>
        <dbReference type="ARBA" id="ARBA00022801"/>
    </source>
</evidence>
<dbReference type="SUPFAM" id="SSF56672">
    <property type="entry name" value="DNA/RNA polymerases"/>
    <property type="match status" value="1"/>
</dbReference>
<keyword evidence="4" id="KW-0540">Nuclease</keyword>
<dbReference type="Pfam" id="PF17919">
    <property type="entry name" value="RT_RNaseH_2"/>
    <property type="match status" value="1"/>
</dbReference>
<evidence type="ECO:0000313" key="11">
    <source>
        <dbReference type="EMBL" id="POM73718.1"/>
    </source>
</evidence>
<dbReference type="CDD" id="cd09274">
    <property type="entry name" value="RNase_HI_RT_Ty3"/>
    <property type="match status" value="1"/>
</dbReference>
<sequence>MPGPGSWKLLERTLGCASTTVWVSIRAGSQQGRVPEWMDTLGDCETPQVDEKEVDIDIEEEEGRELMLRLTVNTDDCPPATVLDVYHNIDTGDSLPVMLKRRRQAQFDDQVIDSNVDTMLNAGIIDEGNGAWGFSVVLVRKKDSEVRFCVDYRALNQITKKMYTPCLALMKRWKLYTILVAPEDRDKTAFTTKRGLYRFVRMPFGLTNAPATFQRLMNGVLRGLTWLACLVYLDDIVVFTRGGVERHVVELATVLERLSHAGLTLKLKKCKFATRTMEYLCHELSADNVRPLERLITAVRDFPTPMNDVDAKRFTHLAGYYRKFVDKFGTLIAPITKLLRKSAKWERGEAQASAFQRVKEILIMKPLLIYPDFSLPFRVMTDACKAGLGACLMQDQGKGWQPVTYASKVNSTTESEYGVTELECYAVIWPIKRFRPYLYVTDHAALKWPNLTGKLHRWAITLQEFDFDVEYRPDKLNVVADALSRVPVKATLLDGEGARDGDLQDKQWIP</sequence>
<evidence type="ECO:0000256" key="1">
    <source>
        <dbReference type="ARBA" id="ARBA00022670"/>
    </source>
</evidence>
<evidence type="ECO:0000256" key="4">
    <source>
        <dbReference type="ARBA" id="ARBA00022722"/>
    </source>
</evidence>
<dbReference type="GO" id="GO:0008233">
    <property type="term" value="F:peptidase activity"/>
    <property type="evidence" value="ECO:0007669"/>
    <property type="project" value="UniProtKB-KW"/>
</dbReference>
<dbReference type="Gene3D" id="3.30.70.270">
    <property type="match status" value="2"/>
</dbReference>
<comment type="caution">
    <text evidence="11">The sequence shown here is derived from an EMBL/GenBank/DDBJ whole genome shotgun (WGS) entry which is preliminary data.</text>
</comment>
<keyword evidence="5" id="KW-0255">Endonuclease</keyword>
<feature type="domain" description="Reverse transcriptase/retrotransposon-derived protein RNase H-like" evidence="10">
    <location>
        <begin position="349"/>
        <end position="440"/>
    </location>
</feature>
<keyword evidence="2" id="KW-0808">Transferase</keyword>
<evidence type="ECO:0000259" key="10">
    <source>
        <dbReference type="Pfam" id="PF17919"/>
    </source>
</evidence>
<protein>
    <submittedName>
        <fullName evidence="11">Gag-pol fusion protein</fullName>
    </submittedName>
</protein>
<dbReference type="Proteomes" id="UP000237271">
    <property type="component" value="Unassembled WGS sequence"/>
</dbReference>
<dbReference type="OrthoDB" id="123592at2759"/>
<dbReference type="Pfam" id="PF00078">
    <property type="entry name" value="RVT_1"/>
    <property type="match status" value="1"/>
</dbReference>
<dbReference type="PANTHER" id="PTHR37984:SF5">
    <property type="entry name" value="PROTEIN NYNRIN-LIKE"/>
    <property type="match status" value="1"/>
</dbReference>
<organism evidence="11 12">
    <name type="scientific">Phytophthora palmivora</name>
    <dbReference type="NCBI Taxonomy" id="4796"/>
    <lineage>
        <taxon>Eukaryota</taxon>
        <taxon>Sar</taxon>
        <taxon>Stramenopiles</taxon>
        <taxon>Oomycota</taxon>
        <taxon>Peronosporomycetes</taxon>
        <taxon>Peronosporales</taxon>
        <taxon>Peronosporaceae</taxon>
        <taxon>Phytophthora</taxon>
    </lineage>
</organism>
<evidence type="ECO:0000259" key="9">
    <source>
        <dbReference type="Pfam" id="PF00078"/>
    </source>
</evidence>
<keyword evidence="7" id="KW-0695">RNA-directed DNA polymerase</keyword>
<dbReference type="InterPro" id="IPR050951">
    <property type="entry name" value="Retrovirus_Pol_polyprotein"/>
</dbReference>
<dbReference type="CDD" id="cd01647">
    <property type="entry name" value="RT_LTR"/>
    <property type="match status" value="1"/>
</dbReference>
<dbReference type="GO" id="GO:0006508">
    <property type="term" value="P:proteolysis"/>
    <property type="evidence" value="ECO:0007669"/>
    <property type="project" value="UniProtKB-KW"/>
</dbReference>
<dbReference type="EMBL" id="NCKW01005031">
    <property type="protein sequence ID" value="POM73718.1"/>
    <property type="molecule type" value="Genomic_DNA"/>
</dbReference>